<dbReference type="PANTHER" id="PTHR11439">
    <property type="entry name" value="GAG-POL-RELATED RETROTRANSPOSON"/>
    <property type="match status" value="1"/>
</dbReference>
<dbReference type="EMBL" id="BGPR01015344">
    <property type="protein sequence ID" value="GBN68862.1"/>
    <property type="molecule type" value="Genomic_DNA"/>
</dbReference>
<gene>
    <name evidence="1" type="ORF">AVEN_8292_1</name>
</gene>
<proteinExistence type="predicted"/>
<dbReference type="Proteomes" id="UP000499080">
    <property type="component" value="Unassembled WGS sequence"/>
</dbReference>
<organism evidence="1 2">
    <name type="scientific">Araneus ventricosus</name>
    <name type="common">Orbweaver spider</name>
    <name type="synonym">Epeira ventricosa</name>
    <dbReference type="NCBI Taxonomy" id="182803"/>
    <lineage>
        <taxon>Eukaryota</taxon>
        <taxon>Metazoa</taxon>
        <taxon>Ecdysozoa</taxon>
        <taxon>Arthropoda</taxon>
        <taxon>Chelicerata</taxon>
        <taxon>Arachnida</taxon>
        <taxon>Araneae</taxon>
        <taxon>Araneomorphae</taxon>
        <taxon>Entelegynae</taxon>
        <taxon>Araneoidea</taxon>
        <taxon>Araneidae</taxon>
        <taxon>Araneus</taxon>
    </lineage>
</organism>
<evidence type="ECO:0000313" key="1">
    <source>
        <dbReference type="EMBL" id="GBN68862.1"/>
    </source>
</evidence>
<sequence length="91" mass="10024">MHESHPATIPLDTNKSITKLIANMEDLTRIPYQAAVGSLPYAAQATRPEIGYAVNLVCQFCSNPSRTPWITVKRITRYLSGTAGTSPNYSR</sequence>
<dbReference type="PANTHER" id="PTHR11439:SF483">
    <property type="entry name" value="PEPTIDE SYNTHASE GLIP-LIKE, PUTATIVE (AFU_ORTHOLOGUE AFUA_3G12920)-RELATED"/>
    <property type="match status" value="1"/>
</dbReference>
<keyword evidence="2" id="KW-1185">Reference proteome</keyword>
<protein>
    <submittedName>
        <fullName evidence="1">Uncharacterized protein</fullName>
    </submittedName>
</protein>
<dbReference type="AlphaFoldDB" id="A0A4Y2QZT3"/>
<dbReference type="OrthoDB" id="6436874at2759"/>
<comment type="caution">
    <text evidence="1">The sequence shown here is derived from an EMBL/GenBank/DDBJ whole genome shotgun (WGS) entry which is preliminary data.</text>
</comment>
<accession>A0A4Y2QZT3</accession>
<reference evidence="1 2" key="1">
    <citation type="journal article" date="2019" name="Sci. Rep.">
        <title>Orb-weaving spider Araneus ventricosus genome elucidates the spidroin gene catalogue.</title>
        <authorList>
            <person name="Kono N."/>
            <person name="Nakamura H."/>
            <person name="Ohtoshi R."/>
            <person name="Moran D.A.P."/>
            <person name="Shinohara A."/>
            <person name="Yoshida Y."/>
            <person name="Fujiwara M."/>
            <person name="Mori M."/>
            <person name="Tomita M."/>
            <person name="Arakawa K."/>
        </authorList>
    </citation>
    <scope>NUCLEOTIDE SEQUENCE [LARGE SCALE GENOMIC DNA]</scope>
</reference>
<name>A0A4Y2QZT3_ARAVE</name>
<evidence type="ECO:0000313" key="2">
    <source>
        <dbReference type="Proteomes" id="UP000499080"/>
    </source>
</evidence>